<name>A0A8X8BSX8_POLSE</name>
<dbReference type="Pfam" id="PF00632">
    <property type="entry name" value="HECT"/>
    <property type="match status" value="1"/>
</dbReference>
<dbReference type="PROSITE" id="PS00626">
    <property type="entry name" value="RCC1_2"/>
    <property type="match status" value="2"/>
</dbReference>
<keyword evidence="5 6" id="KW-0833">Ubl conjugation pathway</keyword>
<feature type="repeat" description="RCC1" evidence="7">
    <location>
        <begin position="256"/>
        <end position="306"/>
    </location>
</feature>
<dbReference type="InterPro" id="IPR000569">
    <property type="entry name" value="HECT_dom"/>
</dbReference>
<dbReference type="PROSITE" id="PS50237">
    <property type="entry name" value="HECT"/>
    <property type="match status" value="1"/>
</dbReference>
<dbReference type="SMART" id="SM00119">
    <property type="entry name" value="HECTc"/>
    <property type="match status" value="1"/>
</dbReference>
<dbReference type="PROSITE" id="PS50012">
    <property type="entry name" value="RCC1_3"/>
    <property type="match status" value="7"/>
</dbReference>
<dbReference type="Gene3D" id="3.30.2160.10">
    <property type="entry name" value="Hect, E3 ligase catalytic domain"/>
    <property type="match status" value="1"/>
</dbReference>
<dbReference type="AlphaFoldDB" id="A0A8X8BSX8"/>
<keyword evidence="3" id="KW-0808">Transferase</keyword>
<feature type="active site" description="Glycyl thioester intermediate" evidence="6">
    <location>
        <position position="982"/>
    </location>
</feature>
<keyword evidence="11" id="KW-1185">Reference proteome</keyword>
<proteinExistence type="predicted"/>
<keyword evidence="4" id="KW-0677">Repeat</keyword>
<keyword evidence="2" id="KW-0963">Cytoplasm</keyword>
<evidence type="ECO:0000256" key="2">
    <source>
        <dbReference type="ARBA" id="ARBA00022490"/>
    </source>
</evidence>
<dbReference type="Gene3D" id="2.130.10.30">
    <property type="entry name" value="Regulator of chromosome condensation 1/beta-lactamase-inhibitor protein II"/>
    <property type="match status" value="2"/>
</dbReference>
<sequence>MFCWGDSSTGQLGLGDYNEEQVSSPRPMSAHFPSAVVQVAFADRHTVFLTRDGAVFCCGANYTGQQGRDVPENHSPELIEGLADVRSVACGKDHCLAICGNGRVYSWGAASDQRDLRSMKPRVTEGFLNVQVIQVACGSHHSLALSSGGAVYSWGDNSYGQLGLGKSVASQRAPKPVTALCGVPLDFITAGGDHSFAVSLPGSVYGWGRNTAGQLGLGRLDAKGRFIPCLIPALSSIGVARLRCGEAHTVVLTQDGNVYTFGDGCYGQLGHSSASSERTPRRLELFDGTATQIACGSHHTLVYSATTGQLYAFGSGAKGQLGIGSTSDKLQPSPVDPVWRTPSENGSPEPQDIVIFAGMNSNFVQTSSIEGHQEIKQVMRIDESKLQKWMAVKYGSVEWKEAKSEISLIFSSSSCLVASFLKSRRKPLSGQGDNSYNVDLECARKTFTQLQRKDWIVQQMASALSDKLLPGLQGLSQMSEALEVYLVFPECSLFHEEGNVTKLVSHVAAALACSPMKTLRSWWSVLQASYLNKNIQMFKGVISFSLKSPKCPSNENFIKDALVTLKQIYKANEKAEFIVPVENFYIKEIGVVNLFYELYKWRVCARLEDDKMKPIIFCHFPFVFDLQTKIQLFLEDSCIQKLFHVQRCAEVVMQNLAEGQVEMPPKPLFSLTVKRSNLRADAFRKLNLATNEDLRKELMVEFAGEPALDLGGVKREFFLLLFDELIQPESGLFCYNDSSTLIWFPPKSTVERKQYFLLGILCGLVMYSFNIVHLPFPLALFKKLLNRKPTLEDLKDLEPPLGKSLQYLLDYTDDDFEENFSIFFSVVWCEQEVDLVDNGKHKPVTNANKQEFVDAYVDHILTKSVKDPFDEFKRGFIKVCDQDILEFFQPQELMDLMVGNTDYDWDVLEENTTYTGKYHKKHPTIELFWSVFHEMNLHQRKAFLLFLTGSDRIPLDGMACIKMTILSLPHLTEDHYPEASTCFLQLMLPRYSTKERLQEKLLHAIQLNKGFGRT</sequence>
<reference evidence="10 11" key="1">
    <citation type="journal article" date="2021" name="Cell">
        <title>Tracing the genetic footprints of vertebrate landing in non-teleost ray-finned fishes.</title>
        <authorList>
            <person name="Bi X."/>
            <person name="Wang K."/>
            <person name="Yang L."/>
            <person name="Pan H."/>
            <person name="Jiang H."/>
            <person name="Wei Q."/>
            <person name="Fang M."/>
            <person name="Yu H."/>
            <person name="Zhu C."/>
            <person name="Cai Y."/>
            <person name="He Y."/>
            <person name="Gan X."/>
            <person name="Zeng H."/>
            <person name="Yu D."/>
            <person name="Zhu Y."/>
            <person name="Jiang H."/>
            <person name="Qiu Q."/>
            <person name="Yang H."/>
            <person name="Zhang Y.E."/>
            <person name="Wang W."/>
            <person name="Zhu M."/>
            <person name="He S."/>
            <person name="Zhang G."/>
        </authorList>
    </citation>
    <scope>NUCLEOTIDE SEQUENCE [LARGE SCALE GENOMIC DNA]</scope>
    <source>
        <strain evidence="10">Bchr_013</strain>
    </source>
</reference>
<feature type="region of interest" description="Disordered" evidence="8">
    <location>
        <begin position="324"/>
        <end position="347"/>
    </location>
</feature>
<dbReference type="SUPFAM" id="SSF56204">
    <property type="entry name" value="Hect, E3 ligase catalytic domain"/>
    <property type="match status" value="1"/>
</dbReference>
<evidence type="ECO:0000313" key="10">
    <source>
        <dbReference type="EMBL" id="KAG2465854.1"/>
    </source>
</evidence>
<dbReference type="GO" id="GO:0005737">
    <property type="term" value="C:cytoplasm"/>
    <property type="evidence" value="ECO:0007669"/>
    <property type="project" value="UniProtKB-SubCell"/>
</dbReference>
<dbReference type="InterPro" id="IPR035983">
    <property type="entry name" value="Hect_E3_ubiquitin_ligase"/>
</dbReference>
<evidence type="ECO:0000256" key="4">
    <source>
        <dbReference type="ARBA" id="ARBA00022737"/>
    </source>
</evidence>
<dbReference type="OrthoDB" id="5981550at2759"/>
<keyword evidence="10" id="KW-0436">Ligase</keyword>
<dbReference type="PANTHER" id="PTHR45622">
    <property type="entry name" value="UBIQUITIN-PROTEIN LIGASE E3A-RELATED"/>
    <property type="match status" value="1"/>
</dbReference>
<evidence type="ECO:0000256" key="3">
    <source>
        <dbReference type="ARBA" id="ARBA00022679"/>
    </source>
</evidence>
<feature type="repeat" description="RCC1" evidence="7">
    <location>
        <begin position="308"/>
        <end position="368"/>
    </location>
</feature>
<dbReference type="FunFam" id="3.30.2160.10:FF:000004">
    <property type="entry name" value="probable E3 ubiquitin-protein ligase HERC4 isoform X1"/>
    <property type="match status" value="1"/>
</dbReference>
<feature type="repeat" description="RCC1" evidence="7">
    <location>
        <begin position="202"/>
        <end position="255"/>
    </location>
</feature>
<gene>
    <name evidence="10" type="primary">Herc6_0</name>
    <name evidence="10" type="ORF">GTO96_0016101</name>
</gene>
<dbReference type="Pfam" id="PF25390">
    <property type="entry name" value="WD40_RLD"/>
    <property type="match status" value="1"/>
</dbReference>
<protein>
    <submittedName>
        <fullName evidence="10">HERC6 ligase</fullName>
    </submittedName>
</protein>
<dbReference type="PANTHER" id="PTHR45622:SF11">
    <property type="entry name" value="E3 UBIQUITIN-PROTEIN LIGASE HERC6-RELATED"/>
    <property type="match status" value="1"/>
</dbReference>
<comment type="caution">
    <text evidence="10">The sequence shown here is derived from an EMBL/GenBank/DDBJ whole genome shotgun (WGS) entry which is preliminary data.</text>
</comment>
<feature type="non-terminal residue" evidence="10">
    <location>
        <position position="1014"/>
    </location>
</feature>
<feature type="repeat" description="RCC1" evidence="7">
    <location>
        <begin position="149"/>
        <end position="201"/>
    </location>
</feature>
<evidence type="ECO:0000259" key="9">
    <source>
        <dbReference type="PROSITE" id="PS50237"/>
    </source>
</evidence>
<evidence type="ECO:0000313" key="11">
    <source>
        <dbReference type="Proteomes" id="UP000886611"/>
    </source>
</evidence>
<dbReference type="Gene3D" id="3.90.1750.10">
    <property type="entry name" value="Hect, E3 ligase catalytic domains"/>
    <property type="match status" value="1"/>
</dbReference>
<dbReference type="InterPro" id="IPR051709">
    <property type="entry name" value="Ub-ligase/GTPase-reg"/>
</dbReference>
<dbReference type="Gene3D" id="3.30.2410.10">
    <property type="entry name" value="Hect, E3 ligase catalytic domain"/>
    <property type="match status" value="1"/>
</dbReference>
<dbReference type="EMBL" id="JAATIS010001721">
    <property type="protein sequence ID" value="KAG2465854.1"/>
    <property type="molecule type" value="Genomic_DNA"/>
</dbReference>
<evidence type="ECO:0000256" key="7">
    <source>
        <dbReference type="PROSITE-ProRule" id="PRU00235"/>
    </source>
</evidence>
<feature type="domain" description="HECT" evidence="9">
    <location>
        <begin position="690"/>
        <end position="1014"/>
    </location>
</feature>
<feature type="non-terminal residue" evidence="10">
    <location>
        <position position="1"/>
    </location>
</feature>
<comment type="subcellular location">
    <subcellularLocation>
        <location evidence="1">Cytoplasm</location>
    </subcellularLocation>
</comment>
<feature type="repeat" description="RCC1" evidence="7">
    <location>
        <begin position="53"/>
        <end position="101"/>
    </location>
</feature>
<feature type="repeat" description="RCC1" evidence="7">
    <location>
        <begin position="102"/>
        <end position="148"/>
    </location>
</feature>
<dbReference type="GO" id="GO:0004842">
    <property type="term" value="F:ubiquitin-protein transferase activity"/>
    <property type="evidence" value="ECO:0007669"/>
    <property type="project" value="InterPro"/>
</dbReference>
<dbReference type="PRINTS" id="PR00633">
    <property type="entry name" value="RCCNDNSATION"/>
</dbReference>
<dbReference type="InterPro" id="IPR009091">
    <property type="entry name" value="RCC1/BLIP-II"/>
</dbReference>
<evidence type="ECO:0000256" key="6">
    <source>
        <dbReference type="PROSITE-ProRule" id="PRU00104"/>
    </source>
</evidence>
<organism evidence="10 11">
    <name type="scientific">Polypterus senegalus</name>
    <name type="common">Senegal bichir</name>
    <dbReference type="NCBI Taxonomy" id="55291"/>
    <lineage>
        <taxon>Eukaryota</taxon>
        <taxon>Metazoa</taxon>
        <taxon>Chordata</taxon>
        <taxon>Craniata</taxon>
        <taxon>Vertebrata</taxon>
        <taxon>Euteleostomi</taxon>
        <taxon>Actinopterygii</taxon>
        <taxon>Polypteriformes</taxon>
        <taxon>Polypteridae</taxon>
        <taxon>Polypterus</taxon>
    </lineage>
</organism>
<dbReference type="SUPFAM" id="SSF50985">
    <property type="entry name" value="RCC1/BLIP-II"/>
    <property type="match status" value="1"/>
</dbReference>
<evidence type="ECO:0000256" key="1">
    <source>
        <dbReference type="ARBA" id="ARBA00004496"/>
    </source>
</evidence>
<dbReference type="FunFam" id="3.30.2410.10:FF:000003">
    <property type="entry name" value="probable E3 ubiquitin-protein ligase HERC4 isoform X1"/>
    <property type="match status" value="1"/>
</dbReference>
<dbReference type="Proteomes" id="UP000886611">
    <property type="component" value="Unassembled WGS sequence"/>
</dbReference>
<dbReference type="InterPro" id="IPR000408">
    <property type="entry name" value="Reg_chr_condens"/>
</dbReference>
<evidence type="ECO:0000256" key="5">
    <source>
        <dbReference type="ARBA" id="ARBA00022786"/>
    </source>
</evidence>
<dbReference type="InterPro" id="IPR058923">
    <property type="entry name" value="RCC1-like_dom"/>
</dbReference>
<dbReference type="GO" id="GO:0016874">
    <property type="term" value="F:ligase activity"/>
    <property type="evidence" value="ECO:0007669"/>
    <property type="project" value="UniProtKB-KW"/>
</dbReference>
<accession>A0A8X8BSX8</accession>
<dbReference type="CDD" id="cd00078">
    <property type="entry name" value="HECTc"/>
    <property type="match status" value="1"/>
</dbReference>
<evidence type="ECO:0000256" key="8">
    <source>
        <dbReference type="SAM" id="MobiDB-lite"/>
    </source>
</evidence>
<feature type="repeat" description="RCC1" evidence="7">
    <location>
        <begin position="1"/>
        <end position="52"/>
    </location>
</feature>